<evidence type="ECO:0000259" key="4">
    <source>
        <dbReference type="Pfam" id="PF09995"/>
    </source>
</evidence>
<keyword evidence="3" id="KW-0812">Transmembrane</keyword>
<evidence type="ECO:0000256" key="1">
    <source>
        <dbReference type="ARBA" id="ARBA00005432"/>
    </source>
</evidence>
<dbReference type="HAMAP" id="MF_01139">
    <property type="entry name" value="ISPT"/>
    <property type="match status" value="1"/>
</dbReference>
<sequence length="660" mass="74688">MDVREAIPLILLLISLSPLCLSLISYHFCIALIATYYGLPRLIRASLNLFSLTAALLLQAPNLNISPSSKAQLEKFSHPLVKLLQIYTYAEMGMNGSSAEREKIVASALEWTNGSNVEEKLGLPLDAEHSGDINELQAYTMQTMAWSAIALQEKYGRRLSPRGRDAILMEYTCAGMRLGVAGSMLPSTYDEFLISFNKRLDNLDGLANSFVELVETATTTSERKNSFFRMFTYIQLMIGHSLLPERAKSRIPLNIILKSRSARIIQLILCAVLRLVYPWIVSLPLRGVICLMLVLHPELRPIFQTIHSIDILSDKPTISSSSNLPELSSSSGQATSYVQWLAHGVRNQRPPLLQILLVKTLASQLQSDSRFDVWLSYPFEIARICAKYAGMNVNDTVQRWRVELKKSSLFHLRKESKMPLHANMRISVGMIMDGNRRYARQRGQHILMGHAKGANVASSVLEWWVKHLPDTVNCATPLQPKYLTFWVFSSENFQRPQEERDGLFALLAAEFKNFAFTGLIHRLRIRVRFIGSDRHRFPPKVIEIMEMVEHMTSSYDGLYLQIAAGYGGRSEIVGALQNLNTQGKVITEENISDETCCAKIGVPPVNLIFRTSERRSSGFFMWDTTLAEFYFVDKLWPELAEIDWLKALGSFSRREIRGGK</sequence>
<dbReference type="Gene3D" id="3.40.1180.10">
    <property type="entry name" value="Decaprenyl diphosphate synthase-like"/>
    <property type="match status" value="1"/>
</dbReference>
<dbReference type="InterPro" id="IPR036424">
    <property type="entry name" value="UPP_synth-like_sf"/>
</dbReference>
<comment type="caution">
    <text evidence="5">The sequence shown here is derived from an EMBL/GenBank/DDBJ whole genome shotgun (WGS) entry which is preliminary data.</text>
</comment>
<evidence type="ECO:0000256" key="2">
    <source>
        <dbReference type="ARBA" id="ARBA00022679"/>
    </source>
</evidence>
<gene>
    <name evidence="5" type="ORF">R3P38DRAFT_3305849</name>
</gene>
<dbReference type="CDD" id="cd00475">
    <property type="entry name" value="Cis_IPPS"/>
    <property type="match status" value="1"/>
</dbReference>
<dbReference type="InterPro" id="IPR018713">
    <property type="entry name" value="MPAB/Lcp_cat_dom"/>
</dbReference>
<feature type="transmembrane region" description="Helical" evidence="3">
    <location>
        <begin position="6"/>
        <end position="30"/>
    </location>
</feature>
<keyword evidence="2 5" id="KW-0808">Transferase</keyword>
<protein>
    <submittedName>
        <fullName evidence="5">Alkyl transferase</fullName>
    </submittedName>
</protein>
<dbReference type="SUPFAM" id="SSF64005">
    <property type="entry name" value="Undecaprenyl diphosphate synthase"/>
    <property type="match status" value="1"/>
</dbReference>
<dbReference type="PANTHER" id="PTHR10291">
    <property type="entry name" value="DEHYDRODOLICHYL DIPHOSPHATE SYNTHASE FAMILY MEMBER"/>
    <property type="match status" value="1"/>
</dbReference>
<dbReference type="Proteomes" id="UP001362999">
    <property type="component" value="Unassembled WGS sequence"/>
</dbReference>
<keyword evidence="6" id="KW-1185">Reference proteome</keyword>
<keyword evidence="3" id="KW-0472">Membrane</keyword>
<evidence type="ECO:0000313" key="5">
    <source>
        <dbReference type="EMBL" id="KAK7051901.1"/>
    </source>
</evidence>
<feature type="domain" description="ER-bound oxygenase mpaB/mpaB'/Rubber oxygenase catalytic" evidence="4">
    <location>
        <begin position="134"/>
        <end position="254"/>
    </location>
</feature>
<accession>A0AAW0DJ32</accession>
<dbReference type="Pfam" id="PF01255">
    <property type="entry name" value="Prenyltransf"/>
    <property type="match status" value="1"/>
</dbReference>
<dbReference type="GO" id="GO:0016094">
    <property type="term" value="P:polyprenol biosynthetic process"/>
    <property type="evidence" value="ECO:0007669"/>
    <property type="project" value="TreeGrafter"/>
</dbReference>
<proteinExistence type="inferred from homology"/>
<dbReference type="InterPro" id="IPR001441">
    <property type="entry name" value="UPP_synth-like"/>
</dbReference>
<dbReference type="Pfam" id="PF09995">
    <property type="entry name" value="MPAB_Lcp_cat"/>
    <property type="match status" value="1"/>
</dbReference>
<dbReference type="GO" id="GO:0016491">
    <property type="term" value="F:oxidoreductase activity"/>
    <property type="evidence" value="ECO:0007669"/>
    <property type="project" value="InterPro"/>
</dbReference>
<dbReference type="NCBIfam" id="TIGR00055">
    <property type="entry name" value="uppS"/>
    <property type="match status" value="1"/>
</dbReference>
<name>A0AAW0DJ32_9AGAR</name>
<evidence type="ECO:0000256" key="3">
    <source>
        <dbReference type="SAM" id="Phobius"/>
    </source>
</evidence>
<organism evidence="5 6">
    <name type="scientific">Favolaschia claudopus</name>
    <dbReference type="NCBI Taxonomy" id="2862362"/>
    <lineage>
        <taxon>Eukaryota</taxon>
        <taxon>Fungi</taxon>
        <taxon>Dikarya</taxon>
        <taxon>Basidiomycota</taxon>
        <taxon>Agaricomycotina</taxon>
        <taxon>Agaricomycetes</taxon>
        <taxon>Agaricomycetidae</taxon>
        <taxon>Agaricales</taxon>
        <taxon>Marasmiineae</taxon>
        <taxon>Mycenaceae</taxon>
        <taxon>Favolaschia</taxon>
    </lineage>
</organism>
<reference evidence="5 6" key="1">
    <citation type="journal article" date="2024" name="J Genomics">
        <title>Draft genome sequencing and assembly of Favolaschia claudopus CIRM-BRFM 2984 isolated from oak limbs.</title>
        <authorList>
            <person name="Navarro D."/>
            <person name="Drula E."/>
            <person name="Chaduli D."/>
            <person name="Cazenave R."/>
            <person name="Ahrendt S."/>
            <person name="Wang J."/>
            <person name="Lipzen A."/>
            <person name="Daum C."/>
            <person name="Barry K."/>
            <person name="Grigoriev I.V."/>
            <person name="Favel A."/>
            <person name="Rosso M.N."/>
            <person name="Martin F."/>
        </authorList>
    </citation>
    <scope>NUCLEOTIDE SEQUENCE [LARGE SCALE GENOMIC DNA]</scope>
    <source>
        <strain evidence="5 6">CIRM-BRFM 2984</strain>
    </source>
</reference>
<dbReference type="AlphaFoldDB" id="A0AAW0DJ32"/>
<dbReference type="PANTHER" id="PTHR10291:SF43">
    <property type="entry name" value="DEHYDRODOLICHYL DIPHOSPHATE SYNTHASE COMPLEX SUBUNIT DHDDS"/>
    <property type="match status" value="1"/>
</dbReference>
<dbReference type="GO" id="GO:0045547">
    <property type="term" value="F:ditrans,polycis-polyprenyl diphosphate synthase [(2E,6E)-farnesyl diphosphate specific] activity"/>
    <property type="evidence" value="ECO:0007669"/>
    <property type="project" value="TreeGrafter"/>
</dbReference>
<comment type="similarity">
    <text evidence="1">Belongs to the UPP synthase family.</text>
</comment>
<dbReference type="EMBL" id="JAWWNJ010000007">
    <property type="protein sequence ID" value="KAK7051901.1"/>
    <property type="molecule type" value="Genomic_DNA"/>
</dbReference>
<keyword evidence="3" id="KW-1133">Transmembrane helix</keyword>
<evidence type="ECO:0000313" key="6">
    <source>
        <dbReference type="Proteomes" id="UP001362999"/>
    </source>
</evidence>